<evidence type="ECO:0000313" key="2">
    <source>
        <dbReference type="Proteomes" id="UP001159364"/>
    </source>
</evidence>
<proteinExistence type="predicted"/>
<organism evidence="1 2">
    <name type="scientific">Erythroxylum novogranatense</name>
    <dbReference type="NCBI Taxonomy" id="1862640"/>
    <lineage>
        <taxon>Eukaryota</taxon>
        <taxon>Viridiplantae</taxon>
        <taxon>Streptophyta</taxon>
        <taxon>Embryophyta</taxon>
        <taxon>Tracheophyta</taxon>
        <taxon>Spermatophyta</taxon>
        <taxon>Magnoliopsida</taxon>
        <taxon>eudicotyledons</taxon>
        <taxon>Gunneridae</taxon>
        <taxon>Pentapetalae</taxon>
        <taxon>rosids</taxon>
        <taxon>fabids</taxon>
        <taxon>Malpighiales</taxon>
        <taxon>Erythroxylaceae</taxon>
        <taxon>Erythroxylum</taxon>
    </lineage>
</organism>
<dbReference type="EMBL" id="JAIWQS010000007">
    <property type="protein sequence ID" value="KAJ8758651.1"/>
    <property type="molecule type" value="Genomic_DNA"/>
</dbReference>
<dbReference type="AlphaFoldDB" id="A0AAV8SW40"/>
<dbReference type="Proteomes" id="UP001159364">
    <property type="component" value="Linkage Group LG07"/>
</dbReference>
<dbReference type="PANTHER" id="PTHR47481">
    <property type="match status" value="1"/>
</dbReference>
<evidence type="ECO:0008006" key="3">
    <source>
        <dbReference type="Google" id="ProtNLM"/>
    </source>
</evidence>
<accession>A0AAV8SW40</accession>
<reference evidence="1 2" key="1">
    <citation type="submission" date="2021-09" db="EMBL/GenBank/DDBJ databases">
        <title>Genomic insights and catalytic innovation underlie evolution of tropane alkaloids biosynthesis.</title>
        <authorList>
            <person name="Wang Y.-J."/>
            <person name="Tian T."/>
            <person name="Huang J.-P."/>
            <person name="Huang S.-X."/>
        </authorList>
    </citation>
    <scope>NUCLEOTIDE SEQUENCE [LARGE SCALE GENOMIC DNA]</scope>
    <source>
        <strain evidence="1">KIB-2018</strain>
        <tissue evidence="1">Leaf</tissue>
    </source>
</reference>
<gene>
    <name evidence="1" type="ORF">K2173_000372</name>
</gene>
<sequence length="162" mass="18397">MEKGQYSTWAELFKIHCRAYKVIDFIIPSTTSDTGKELAPEASAVDPKLKSQLNATVLQWIYGTISIDLLNTILEPDSTAQQAWERLKNIFQDNKNSRAVYLENQFSHVLQMIFECLAIVELKCSRSTLKCWCPVSNQRLVLQLIAGLNEAYDGVATIIQRK</sequence>
<comment type="caution">
    <text evidence="1">The sequence shown here is derived from an EMBL/GenBank/DDBJ whole genome shotgun (WGS) entry which is preliminary data.</text>
</comment>
<keyword evidence="2" id="KW-1185">Reference proteome</keyword>
<protein>
    <recommendedName>
        <fullName evidence="3">Retrovirus-related Pol polyprotein from transposon TNT 1-94</fullName>
    </recommendedName>
</protein>
<dbReference type="PANTHER" id="PTHR47481:SF10">
    <property type="entry name" value="COPIA-LIKE POLYPROTEIN_RETROTRANSPOSON"/>
    <property type="match status" value="1"/>
</dbReference>
<name>A0AAV8SW40_9ROSI</name>
<evidence type="ECO:0000313" key="1">
    <source>
        <dbReference type="EMBL" id="KAJ8758651.1"/>
    </source>
</evidence>